<proteinExistence type="predicted"/>
<evidence type="ECO:0000256" key="1">
    <source>
        <dbReference type="SAM" id="MobiDB-lite"/>
    </source>
</evidence>
<feature type="non-terminal residue" evidence="2">
    <location>
        <position position="1"/>
    </location>
</feature>
<gene>
    <name evidence="2" type="ORF">L9F63_027802</name>
</gene>
<feature type="region of interest" description="Disordered" evidence="1">
    <location>
        <begin position="1"/>
        <end position="29"/>
    </location>
</feature>
<evidence type="ECO:0000313" key="3">
    <source>
        <dbReference type="Proteomes" id="UP001233999"/>
    </source>
</evidence>
<sequence length="90" mass="9347">FRAYKEAEGVRGGGGGAEGGGGGGGGGGGRGSYPSHYNYPLGQIVSLYQHDAMITRLTFSSLTYSNTIVELHYPLCHISVVSTYDAMISA</sequence>
<feature type="compositionally biased region" description="Gly residues" evidence="1">
    <location>
        <begin position="10"/>
        <end position="29"/>
    </location>
</feature>
<name>A0AAD8A1P5_DIPPU</name>
<accession>A0AAD8A1P5</accession>
<comment type="caution">
    <text evidence="2">The sequence shown here is derived from an EMBL/GenBank/DDBJ whole genome shotgun (WGS) entry which is preliminary data.</text>
</comment>
<keyword evidence="3" id="KW-1185">Reference proteome</keyword>
<evidence type="ECO:0000313" key="2">
    <source>
        <dbReference type="EMBL" id="KAJ9590990.1"/>
    </source>
</evidence>
<reference evidence="2" key="2">
    <citation type="submission" date="2023-05" db="EMBL/GenBank/DDBJ databases">
        <authorList>
            <person name="Fouks B."/>
        </authorList>
    </citation>
    <scope>NUCLEOTIDE SEQUENCE</scope>
    <source>
        <strain evidence="2">Stay&amp;Tobe</strain>
        <tissue evidence="2">Testes</tissue>
    </source>
</reference>
<reference evidence="2" key="1">
    <citation type="journal article" date="2023" name="IScience">
        <title>Live-bearing cockroach genome reveals convergent evolutionary mechanisms linked to viviparity in insects and beyond.</title>
        <authorList>
            <person name="Fouks B."/>
            <person name="Harrison M.C."/>
            <person name="Mikhailova A.A."/>
            <person name="Marchal E."/>
            <person name="English S."/>
            <person name="Carruthers M."/>
            <person name="Jennings E.C."/>
            <person name="Chiamaka E.L."/>
            <person name="Frigard R.A."/>
            <person name="Pippel M."/>
            <person name="Attardo G.M."/>
            <person name="Benoit J.B."/>
            <person name="Bornberg-Bauer E."/>
            <person name="Tobe S.S."/>
        </authorList>
    </citation>
    <scope>NUCLEOTIDE SEQUENCE</scope>
    <source>
        <strain evidence="2">Stay&amp;Tobe</strain>
    </source>
</reference>
<protein>
    <submittedName>
        <fullName evidence="2">Uncharacterized protein</fullName>
    </submittedName>
</protein>
<dbReference type="EMBL" id="JASPKZ010004160">
    <property type="protein sequence ID" value="KAJ9590990.1"/>
    <property type="molecule type" value="Genomic_DNA"/>
</dbReference>
<feature type="non-terminal residue" evidence="2">
    <location>
        <position position="90"/>
    </location>
</feature>
<dbReference type="AlphaFoldDB" id="A0AAD8A1P5"/>
<dbReference type="Proteomes" id="UP001233999">
    <property type="component" value="Unassembled WGS sequence"/>
</dbReference>
<organism evidence="2 3">
    <name type="scientific">Diploptera punctata</name>
    <name type="common">Pacific beetle cockroach</name>
    <dbReference type="NCBI Taxonomy" id="6984"/>
    <lineage>
        <taxon>Eukaryota</taxon>
        <taxon>Metazoa</taxon>
        <taxon>Ecdysozoa</taxon>
        <taxon>Arthropoda</taxon>
        <taxon>Hexapoda</taxon>
        <taxon>Insecta</taxon>
        <taxon>Pterygota</taxon>
        <taxon>Neoptera</taxon>
        <taxon>Polyneoptera</taxon>
        <taxon>Dictyoptera</taxon>
        <taxon>Blattodea</taxon>
        <taxon>Blaberoidea</taxon>
        <taxon>Blaberidae</taxon>
        <taxon>Diplopterinae</taxon>
        <taxon>Diploptera</taxon>
    </lineage>
</organism>